<protein>
    <submittedName>
        <fullName evidence="1">Uncharacterized protein</fullName>
    </submittedName>
</protein>
<proteinExistence type="predicted"/>
<comment type="caution">
    <text evidence="1">The sequence shown here is derived from an EMBL/GenBank/DDBJ whole genome shotgun (WGS) entry which is preliminary data.</text>
</comment>
<dbReference type="AlphaFoldDB" id="A0A4Z2HBK4"/>
<keyword evidence="2" id="KW-1185">Reference proteome</keyword>
<dbReference type="Proteomes" id="UP000314294">
    <property type="component" value="Unassembled WGS sequence"/>
</dbReference>
<name>A0A4Z2HBK4_9TELE</name>
<accession>A0A4Z2HBK4</accession>
<dbReference type="EMBL" id="SRLO01000294">
    <property type="protein sequence ID" value="TNN62383.1"/>
    <property type="molecule type" value="Genomic_DNA"/>
</dbReference>
<organism evidence="1 2">
    <name type="scientific">Liparis tanakae</name>
    <name type="common">Tanaka's snailfish</name>
    <dbReference type="NCBI Taxonomy" id="230148"/>
    <lineage>
        <taxon>Eukaryota</taxon>
        <taxon>Metazoa</taxon>
        <taxon>Chordata</taxon>
        <taxon>Craniata</taxon>
        <taxon>Vertebrata</taxon>
        <taxon>Euteleostomi</taxon>
        <taxon>Actinopterygii</taxon>
        <taxon>Neopterygii</taxon>
        <taxon>Teleostei</taxon>
        <taxon>Neoteleostei</taxon>
        <taxon>Acanthomorphata</taxon>
        <taxon>Eupercaria</taxon>
        <taxon>Perciformes</taxon>
        <taxon>Cottioidei</taxon>
        <taxon>Cottales</taxon>
        <taxon>Liparidae</taxon>
        <taxon>Liparis</taxon>
    </lineage>
</organism>
<evidence type="ECO:0000313" key="1">
    <source>
        <dbReference type="EMBL" id="TNN62383.1"/>
    </source>
</evidence>
<reference evidence="1 2" key="1">
    <citation type="submission" date="2019-03" db="EMBL/GenBank/DDBJ databases">
        <title>First draft genome of Liparis tanakae, snailfish: a comprehensive survey of snailfish specific genes.</title>
        <authorList>
            <person name="Kim W."/>
            <person name="Song I."/>
            <person name="Jeong J.-H."/>
            <person name="Kim D."/>
            <person name="Kim S."/>
            <person name="Ryu S."/>
            <person name="Song J.Y."/>
            <person name="Lee S.K."/>
        </authorList>
    </citation>
    <scope>NUCLEOTIDE SEQUENCE [LARGE SCALE GENOMIC DNA]</scope>
    <source>
        <tissue evidence="1">Muscle</tissue>
    </source>
</reference>
<gene>
    <name evidence="1" type="ORF">EYF80_027394</name>
</gene>
<sequence length="64" mass="7099">MEEEEEEEVPDTCSTALLERETSSVILPDPCGLNSFDSDLRLKHRSATFHAGIIPIVPFTLPVD</sequence>
<evidence type="ECO:0000313" key="2">
    <source>
        <dbReference type="Proteomes" id="UP000314294"/>
    </source>
</evidence>